<dbReference type="Pfam" id="PF23726">
    <property type="entry name" value="Beta-prop_RSE1_2nd"/>
    <property type="match status" value="1"/>
</dbReference>
<organism evidence="10 11">
    <name type="scientific">Sphagnurus paluster</name>
    <dbReference type="NCBI Taxonomy" id="117069"/>
    <lineage>
        <taxon>Eukaryota</taxon>
        <taxon>Fungi</taxon>
        <taxon>Dikarya</taxon>
        <taxon>Basidiomycota</taxon>
        <taxon>Agaricomycotina</taxon>
        <taxon>Agaricomycetes</taxon>
        <taxon>Agaricomycetidae</taxon>
        <taxon>Agaricales</taxon>
        <taxon>Tricholomatineae</taxon>
        <taxon>Lyophyllaceae</taxon>
        <taxon>Sphagnurus</taxon>
    </lineage>
</organism>
<evidence type="ECO:0000313" key="10">
    <source>
        <dbReference type="EMBL" id="KAG5639200.1"/>
    </source>
</evidence>
<evidence type="ECO:0000256" key="3">
    <source>
        <dbReference type="ARBA" id="ARBA00014577"/>
    </source>
</evidence>
<dbReference type="Proteomes" id="UP000717328">
    <property type="component" value="Unassembled WGS sequence"/>
</dbReference>
<evidence type="ECO:0000256" key="5">
    <source>
        <dbReference type="SAM" id="MobiDB-lite"/>
    </source>
</evidence>
<feature type="region of interest" description="Disordered" evidence="5">
    <location>
        <begin position="406"/>
        <end position="446"/>
    </location>
</feature>
<dbReference type="Pfam" id="PF10433">
    <property type="entry name" value="Beta-prop_RSE1_1st"/>
    <property type="match status" value="1"/>
</dbReference>
<dbReference type="Gene3D" id="1.10.150.910">
    <property type="match status" value="1"/>
</dbReference>
<proteinExistence type="inferred from homology"/>
<evidence type="ECO:0000256" key="2">
    <source>
        <dbReference type="ARBA" id="ARBA00007453"/>
    </source>
</evidence>
<dbReference type="EMBL" id="JABCKI010005728">
    <property type="protein sequence ID" value="KAG5639200.1"/>
    <property type="molecule type" value="Genomic_DNA"/>
</dbReference>
<feature type="region of interest" description="Disordered" evidence="5">
    <location>
        <begin position="1"/>
        <end position="55"/>
    </location>
</feature>
<feature type="compositionally biased region" description="Basic and acidic residues" evidence="5">
    <location>
        <begin position="527"/>
        <end position="539"/>
    </location>
</feature>
<dbReference type="InterPro" id="IPR011047">
    <property type="entry name" value="Quinoprotein_ADH-like_sf"/>
</dbReference>
<reference evidence="10" key="1">
    <citation type="submission" date="2021-02" db="EMBL/GenBank/DDBJ databases">
        <authorList>
            <person name="Nieuwenhuis M."/>
            <person name="Van De Peppel L.J.J."/>
        </authorList>
    </citation>
    <scope>NUCLEOTIDE SEQUENCE</scope>
    <source>
        <strain evidence="10">D49</strain>
    </source>
</reference>
<protein>
    <recommendedName>
        <fullName evidence="3">DNA damage-binding protein 1</fullName>
    </recommendedName>
</protein>
<name>A0A9P7FXR3_9AGAR</name>
<dbReference type="InterPro" id="IPR003958">
    <property type="entry name" value="CBFA_NFYB_domain"/>
</dbReference>
<evidence type="ECO:0000256" key="1">
    <source>
        <dbReference type="ARBA" id="ARBA00004123"/>
    </source>
</evidence>
<dbReference type="InterPro" id="IPR004871">
    <property type="entry name" value="RSE1/DDB1/CPSF1_C"/>
</dbReference>
<evidence type="ECO:0000313" key="11">
    <source>
        <dbReference type="Proteomes" id="UP000717328"/>
    </source>
</evidence>
<dbReference type="InterPro" id="IPR050358">
    <property type="entry name" value="RSE1/DDB1/CFT1"/>
</dbReference>
<feature type="domain" description="RSE1/DDB1/CPSF1 C-terminal" evidence="7">
    <location>
        <begin position="1000"/>
        <end position="1330"/>
    </location>
</feature>
<dbReference type="GO" id="GO:0005634">
    <property type="term" value="C:nucleus"/>
    <property type="evidence" value="ECO:0007669"/>
    <property type="project" value="UniProtKB-SubCell"/>
</dbReference>
<dbReference type="GO" id="GO:0046982">
    <property type="term" value="F:protein heterodimerization activity"/>
    <property type="evidence" value="ECO:0007669"/>
    <property type="project" value="InterPro"/>
</dbReference>
<evidence type="ECO:0000256" key="4">
    <source>
        <dbReference type="ARBA" id="ARBA00023242"/>
    </source>
</evidence>
<comment type="subcellular location">
    <subcellularLocation>
        <location evidence="1">Nucleus</location>
    </subcellularLocation>
</comment>
<gene>
    <name evidence="10" type="ORF">H0H81_005679</name>
</gene>
<feature type="domain" description="RSE1/DDB1/CPSF1 second beta-propeller" evidence="9">
    <location>
        <begin position="601"/>
        <end position="947"/>
    </location>
</feature>
<reference evidence="10" key="2">
    <citation type="submission" date="2021-10" db="EMBL/GenBank/DDBJ databases">
        <title>Phylogenomics reveals ancestral predisposition of the termite-cultivated fungus Termitomyces towards a domesticated lifestyle.</title>
        <authorList>
            <person name="Auxier B."/>
            <person name="Grum-Grzhimaylo A."/>
            <person name="Cardenas M.E."/>
            <person name="Lodge J.D."/>
            <person name="Laessoe T."/>
            <person name="Pedersen O."/>
            <person name="Smith M.E."/>
            <person name="Kuyper T.W."/>
            <person name="Franco-Molano E.A."/>
            <person name="Baroni T.J."/>
            <person name="Aanen D.K."/>
        </authorList>
    </citation>
    <scope>NUCLEOTIDE SEQUENCE</scope>
    <source>
        <strain evidence="10">D49</strain>
    </source>
</reference>
<dbReference type="GO" id="GO:0003676">
    <property type="term" value="F:nucleic acid binding"/>
    <property type="evidence" value="ECO:0007669"/>
    <property type="project" value="InterPro"/>
</dbReference>
<dbReference type="OrthoDB" id="433457at2759"/>
<dbReference type="SUPFAM" id="SSF47113">
    <property type="entry name" value="Histone-fold"/>
    <property type="match status" value="1"/>
</dbReference>
<evidence type="ECO:0000259" key="9">
    <source>
        <dbReference type="Pfam" id="PF23726"/>
    </source>
</evidence>
<dbReference type="SUPFAM" id="SSF50998">
    <property type="entry name" value="Quinoprotein alcohol dehydrogenase-like"/>
    <property type="match status" value="1"/>
</dbReference>
<accession>A0A9P7FXR3</accession>
<dbReference type="Gene3D" id="1.10.20.10">
    <property type="entry name" value="Histone, subunit A"/>
    <property type="match status" value="1"/>
</dbReference>
<keyword evidence="11" id="KW-1185">Reference proteome</keyword>
<dbReference type="InterPro" id="IPR058543">
    <property type="entry name" value="Beta-prop_RSE1/DDB1/CPSF1_2nd"/>
</dbReference>
<dbReference type="Pfam" id="PF03178">
    <property type="entry name" value="CPSF_A"/>
    <property type="match status" value="1"/>
</dbReference>
<evidence type="ECO:0000259" key="7">
    <source>
        <dbReference type="Pfam" id="PF03178"/>
    </source>
</evidence>
<dbReference type="InterPro" id="IPR009072">
    <property type="entry name" value="Histone-fold"/>
</dbReference>
<dbReference type="Gene3D" id="2.130.10.10">
    <property type="entry name" value="YVTN repeat-like/Quinoprotein amine dehydrogenase"/>
    <property type="match status" value="3"/>
</dbReference>
<keyword evidence="4" id="KW-0539">Nucleus</keyword>
<dbReference type="CDD" id="cd23645">
    <property type="entry name" value="HFD_Dpb3-like"/>
    <property type="match status" value="1"/>
</dbReference>
<sequence length="1370" mass="150351">MSTLDDNGLNVEDAEEMEKQVEAETQEDAIVHVSGGEDEEGGPQPAKKNRVRKEPVVLEREPGKSLLPFSRVQKIIKADKDIPIITKEATFLISLATEEFIKRISEAAKRVADRERRTTVQHKDIATVVRKADEFLFLEEIIPWMAADPPPRRKPQGLTSKTGEPTMLDQFVASSKQKEVEDFVGGDIVTNEDGTMGVVGGDLMHESNLLLYLGKPEPELVFLTYTTESGTGELVVKKQLSLYERSARLAEYFSDVLVHPSGRLAIVSCYTGKLKIITFKHGNHEQDFDVLVPELNVLGISFLPLEEDEYAIAIIHLDYQARIQLLARDIILEDLELSNIPSTALAPTAISSKIFPELLTLVPTLVSIPADNKGDDEDDEDAFLGGVLVVGGKKIVMYELADSRSQEKQRAKRSRLDSRKKSKNQIEVEKAEEKEMEREARTRNPQASVEWPWNEVLAICIIDPLVPRYLIGDEYGRLAMLSAENVKHGGLVLLPLGESPTLPIPAQIKTIAAVNFGRASTGKGKGRATDDDNNDRDPSKGVVVQSMGSFISIVETFKNIAPIVDAILVDIDHSGEQQIVTCSGSMNKGAIHIVRNGADFQELASVPGLTGVTNVWGVRDQFNDTNHNHILVSTVNASQLFRIEDAGNNTTLNYVQESGIIENSGFITDCPTLAFGNVTNRVIQPSGKASYENSSQVVQVTRKGAFLLQYDIHTGTYQRLAESSKLTGDREVMAASINPSQVLLALSGGTLVALTVENGQFRTFLEGTPGTLPEISSISCTPLDPKSQFTKYITVSYWGTDVVEVFVFSKKGFVSVSKSASLPALVCSVLLFNFGSDSDSKGHDHHPYVLAGLADGSMAYFAWKDKKLDDKKIISLGNTPVSLTPCFVEGKWAVFAAGSRSTLLTWEKKMVHSSPIMLKEIVAVSPLNTASFRSSMVLATPTGLFVGRVQDLDKMHIRSIPLGLDNPQKIAYNPTLKVFGVGFSLKEPQGIGKAELNRGTFKLLDDTSFSVLANFNCDTNEEVSSLATYSPSFDGKAMPLFCVGTYVYKNEEMEPTEGRLMIFSAYVPEAQSKTPALQLFPVAQKDVKGCVYAMTIIDDMIVVAVNSAVSVKSSAILFRLQKTEEAPIPTYVLEELSEWNHNYMLSSIASYGDRVITGDKLHSVSLLKIVNRKLQIIARDFGPIWPFAVEASDGEHIIATNDDQNLFTFALGRSLNRPVLERDGYFYLADFVTKFIQGSLNSSEAANNTALESKHIFFTSTGRIGVIVDVKDPELSLHLTALQRNLDGAITGVGSGGSHTRFRSPKKAHGHSEDAASFGFIDGDFIEQFLTYLTSPEDLEKIIAGQSEPERLTMPVEELKAVLESLQSMH</sequence>
<dbReference type="InterPro" id="IPR018846">
    <property type="entry name" value="Beta-prop_RSE1/DDB1/CPSF1_1st"/>
</dbReference>
<feature type="compositionally biased region" description="Basic and acidic residues" evidence="5">
    <location>
        <begin position="406"/>
        <end position="442"/>
    </location>
</feature>
<dbReference type="Pfam" id="PF00808">
    <property type="entry name" value="CBFD_NFYB_HMF"/>
    <property type="match status" value="1"/>
</dbReference>
<dbReference type="PANTHER" id="PTHR10644">
    <property type="entry name" value="DNA REPAIR/RNA PROCESSING CPSF FAMILY"/>
    <property type="match status" value="1"/>
</dbReference>
<evidence type="ECO:0000259" key="6">
    <source>
        <dbReference type="Pfam" id="PF00808"/>
    </source>
</evidence>
<feature type="region of interest" description="Disordered" evidence="5">
    <location>
        <begin position="520"/>
        <end position="539"/>
    </location>
</feature>
<comment type="similarity">
    <text evidence="2">Belongs to the DDB1 family.</text>
</comment>
<evidence type="ECO:0000259" key="8">
    <source>
        <dbReference type="Pfam" id="PF10433"/>
    </source>
</evidence>
<comment type="caution">
    <text evidence="10">The sequence shown here is derived from an EMBL/GenBank/DDBJ whole genome shotgun (WGS) entry which is preliminary data.</text>
</comment>
<dbReference type="InterPro" id="IPR015943">
    <property type="entry name" value="WD40/YVTN_repeat-like_dom_sf"/>
</dbReference>
<feature type="domain" description="RSE1/DDB1/CPSF1 first beta-propeller" evidence="8">
    <location>
        <begin position="211"/>
        <end position="485"/>
    </location>
</feature>
<feature type="domain" description="Transcription factor CBF/NF-Y/archaeal histone" evidence="6">
    <location>
        <begin position="67"/>
        <end position="129"/>
    </location>
</feature>